<dbReference type="VEuPathDB" id="GiardiaDB:QR46_1094"/>
<accession>V6TRY2</accession>
<evidence type="ECO:0000256" key="1">
    <source>
        <dbReference type="SAM" id="MobiDB-lite"/>
    </source>
</evidence>
<keyword evidence="2" id="KW-0030">Aminoacyl-tRNA synthetase</keyword>
<reference evidence="3" key="1">
    <citation type="submission" date="2012-02" db="EMBL/GenBank/DDBJ databases">
        <title>Genome sequencing of Giardia lamblia Genotypes A2 and B isolates (DH and GS) and comparative analysis with the genomes of Genotypes A1 and E (WB and Pig).</title>
        <authorList>
            <person name="Adam R."/>
            <person name="Dahlstrom E."/>
            <person name="Martens C."/>
            <person name="Bruno D."/>
            <person name="Barbian K."/>
            <person name="Porcella S.F."/>
            <person name="Nash T."/>
        </authorList>
    </citation>
    <scope>NUCLEOTIDE SEQUENCE</scope>
    <source>
        <strain evidence="3">DH</strain>
    </source>
</reference>
<keyword evidence="2" id="KW-0436">Ligase</keyword>
<feature type="region of interest" description="Disordered" evidence="1">
    <location>
        <begin position="48"/>
        <end position="73"/>
    </location>
</feature>
<dbReference type="GO" id="GO:0004812">
    <property type="term" value="F:aminoacyl-tRNA ligase activity"/>
    <property type="evidence" value="ECO:0007669"/>
    <property type="project" value="UniProtKB-KW"/>
</dbReference>
<dbReference type="VEuPathDB" id="GiardiaDB:DHA2_151334"/>
<sequence>MNGSGVDRSIHFLSSTTSVEKRKGTGPLQILRRPIRVDESFALHPSREKSVILSKMPSPGKTQSTGDPRPETMTHAYNYILGAAKKFVDINLPSLSPEKPKICKIAMEKSAAVITCHVPTALFEGLHYDCETIGEASQVDRIQQ</sequence>
<proteinExistence type="predicted"/>
<reference evidence="2 3" key="2">
    <citation type="journal article" date="2013" name="Genome Biol. Evol.">
        <title>Genome sequencing of Giardia lamblia genotypes A2 and B isolates (DH and GS) and comparative analysis with the genomes of genotypes A1 and E (WB and Pig).</title>
        <authorList>
            <person name="Adam R.D."/>
            <person name="Dahlstrom E.W."/>
            <person name="Martens C.A."/>
            <person name="Bruno D.P."/>
            <person name="Barbian K.D."/>
            <person name="Ricklefs S.M."/>
            <person name="Hernandez M.M."/>
            <person name="Narla N.P."/>
            <person name="Patel R.B."/>
            <person name="Porcella S.F."/>
            <person name="Nash T.E."/>
        </authorList>
    </citation>
    <scope>NUCLEOTIDE SEQUENCE [LARGE SCALE GENOMIC DNA]</scope>
    <source>
        <strain evidence="2 3">DH</strain>
    </source>
</reference>
<gene>
    <name evidence="2" type="ORF">DHA2_151334</name>
</gene>
<dbReference type="Proteomes" id="UP000018320">
    <property type="component" value="Unassembled WGS sequence"/>
</dbReference>
<dbReference type="AlphaFoldDB" id="V6TRY2"/>
<comment type="caution">
    <text evidence="2">The sequence shown here is derived from an EMBL/GenBank/DDBJ whole genome shotgun (WGS) entry which is preliminary data.</text>
</comment>
<protein>
    <submittedName>
        <fullName evidence="2">Valyl-tRNA synthetase</fullName>
    </submittedName>
</protein>
<organism evidence="2 3">
    <name type="scientific">Giardia intestinalis</name>
    <name type="common">Giardia lamblia</name>
    <dbReference type="NCBI Taxonomy" id="5741"/>
    <lineage>
        <taxon>Eukaryota</taxon>
        <taxon>Metamonada</taxon>
        <taxon>Diplomonadida</taxon>
        <taxon>Hexamitidae</taxon>
        <taxon>Giardiinae</taxon>
        <taxon>Giardia</taxon>
    </lineage>
</organism>
<evidence type="ECO:0000313" key="3">
    <source>
        <dbReference type="Proteomes" id="UP000018320"/>
    </source>
</evidence>
<dbReference type="VEuPathDB" id="GiardiaDB:GL50581_2106"/>
<dbReference type="EMBL" id="AHGT01000001">
    <property type="protein sequence ID" value="ESU39775.1"/>
    <property type="molecule type" value="Genomic_DNA"/>
</dbReference>
<name>V6TRY2_GIAIN</name>
<evidence type="ECO:0000313" key="2">
    <source>
        <dbReference type="EMBL" id="ESU39775.1"/>
    </source>
</evidence>